<evidence type="ECO:0000313" key="3">
    <source>
        <dbReference type="EMBL" id="SMB84338.1"/>
    </source>
</evidence>
<keyword evidence="1" id="KW-0677">Repeat</keyword>
<dbReference type="Proteomes" id="UP000192582">
    <property type="component" value="Unassembled WGS sequence"/>
</dbReference>
<dbReference type="InterPro" id="IPR050889">
    <property type="entry name" value="Dendritic_Spine_Reg/Scaffold"/>
</dbReference>
<evidence type="ECO:0000256" key="1">
    <source>
        <dbReference type="ARBA" id="ARBA00022737"/>
    </source>
</evidence>
<dbReference type="EMBL" id="FWWU01000007">
    <property type="protein sequence ID" value="SMB84338.1"/>
    <property type="molecule type" value="Genomic_DNA"/>
</dbReference>
<keyword evidence="2" id="KW-0040">ANK repeat</keyword>
<sequence length="158" mass="17168">MPRDIAQRWNDLRLECSAGPVPLSKLTEALRLAAWHGHLEMTADLLTLGADPNAPAEDGRLSALSSAVEQGWLPGIELILQRGGDVHRCNRAGQTLLMEAIEAQIELEAQDGRPRDLQMLHLLLRYGADPTVTIGAGLTAEAVARRHGWTEAAELLVL</sequence>
<evidence type="ECO:0000313" key="4">
    <source>
        <dbReference type="Proteomes" id="UP000192582"/>
    </source>
</evidence>
<organism evidence="3 4">
    <name type="scientific">Deinococcus hopiensis KR-140</name>
    <dbReference type="NCBI Taxonomy" id="695939"/>
    <lineage>
        <taxon>Bacteria</taxon>
        <taxon>Thermotogati</taxon>
        <taxon>Deinococcota</taxon>
        <taxon>Deinococci</taxon>
        <taxon>Deinococcales</taxon>
        <taxon>Deinococcaceae</taxon>
        <taxon>Deinococcus</taxon>
    </lineage>
</organism>
<dbReference type="STRING" id="695939.SAMN00790413_05091"/>
<dbReference type="SUPFAM" id="SSF48403">
    <property type="entry name" value="Ankyrin repeat"/>
    <property type="match status" value="1"/>
</dbReference>
<dbReference type="PANTHER" id="PTHR24166">
    <property type="entry name" value="ROLLING PEBBLES, ISOFORM B"/>
    <property type="match status" value="1"/>
</dbReference>
<dbReference type="AlphaFoldDB" id="A0A1W1UT62"/>
<dbReference type="RefSeq" id="WP_084046782.1">
    <property type="nucleotide sequence ID" value="NZ_FWWU01000007.1"/>
</dbReference>
<reference evidence="3 4" key="1">
    <citation type="submission" date="2017-04" db="EMBL/GenBank/DDBJ databases">
        <authorList>
            <person name="Afonso C.L."/>
            <person name="Miller P.J."/>
            <person name="Scott M.A."/>
            <person name="Spackman E."/>
            <person name="Goraichik I."/>
            <person name="Dimitrov K.M."/>
            <person name="Suarez D.L."/>
            <person name="Swayne D.E."/>
        </authorList>
    </citation>
    <scope>NUCLEOTIDE SEQUENCE [LARGE SCALE GENOMIC DNA]</scope>
    <source>
        <strain evidence="3 4">KR-140</strain>
    </source>
</reference>
<dbReference type="Gene3D" id="1.25.40.20">
    <property type="entry name" value="Ankyrin repeat-containing domain"/>
    <property type="match status" value="1"/>
</dbReference>
<dbReference type="InterPro" id="IPR036770">
    <property type="entry name" value="Ankyrin_rpt-contain_sf"/>
</dbReference>
<dbReference type="InterPro" id="IPR002110">
    <property type="entry name" value="Ankyrin_rpt"/>
</dbReference>
<protein>
    <submittedName>
        <fullName evidence="3">FOG: Ankyrin repeat</fullName>
    </submittedName>
</protein>
<accession>A0A1W1UT62</accession>
<name>A0A1W1UT62_9DEIO</name>
<keyword evidence="4" id="KW-1185">Reference proteome</keyword>
<dbReference type="SMART" id="SM00248">
    <property type="entry name" value="ANK"/>
    <property type="match status" value="3"/>
</dbReference>
<evidence type="ECO:0000256" key="2">
    <source>
        <dbReference type="ARBA" id="ARBA00023043"/>
    </source>
</evidence>
<dbReference type="PANTHER" id="PTHR24166:SF48">
    <property type="entry name" value="PROTEIN VAPYRIN"/>
    <property type="match status" value="1"/>
</dbReference>
<dbReference type="Pfam" id="PF00023">
    <property type="entry name" value="Ank"/>
    <property type="match status" value="1"/>
</dbReference>
<gene>
    <name evidence="3" type="ORF">SAMN00790413_05091</name>
</gene>
<dbReference type="OrthoDB" id="5622506at2"/>
<proteinExistence type="predicted"/>